<dbReference type="Proteomes" id="UP001190700">
    <property type="component" value="Unassembled WGS sequence"/>
</dbReference>
<dbReference type="GO" id="GO:0016787">
    <property type="term" value="F:hydrolase activity"/>
    <property type="evidence" value="ECO:0007669"/>
    <property type="project" value="InterPro"/>
</dbReference>
<dbReference type="PANTHER" id="PTHR22946:SF0">
    <property type="entry name" value="DIENELACTONE HYDROLASE DOMAIN-CONTAINING PROTEIN"/>
    <property type="match status" value="1"/>
</dbReference>
<dbReference type="Pfam" id="PF01738">
    <property type="entry name" value="DLH"/>
    <property type="match status" value="1"/>
</dbReference>
<evidence type="ECO:0000259" key="1">
    <source>
        <dbReference type="Pfam" id="PF01738"/>
    </source>
</evidence>
<evidence type="ECO:0000313" key="2">
    <source>
        <dbReference type="EMBL" id="KAK3239528.1"/>
    </source>
</evidence>
<evidence type="ECO:0000313" key="3">
    <source>
        <dbReference type="Proteomes" id="UP001190700"/>
    </source>
</evidence>
<feature type="domain" description="Dienelactone hydrolase" evidence="1">
    <location>
        <begin position="73"/>
        <end position="296"/>
    </location>
</feature>
<protein>
    <recommendedName>
        <fullName evidence="1">Dienelactone hydrolase domain-containing protein</fullName>
    </recommendedName>
</protein>
<proteinExistence type="predicted"/>
<dbReference type="InterPro" id="IPR029058">
    <property type="entry name" value="AB_hydrolase_fold"/>
</dbReference>
<dbReference type="InterPro" id="IPR050261">
    <property type="entry name" value="FrsA_esterase"/>
</dbReference>
<dbReference type="InterPro" id="IPR002925">
    <property type="entry name" value="Dienelactn_hydro"/>
</dbReference>
<reference evidence="2 3" key="1">
    <citation type="journal article" date="2015" name="Genome Biol. Evol.">
        <title>Comparative Genomics of a Bacterivorous Green Alga Reveals Evolutionary Causalities and Consequences of Phago-Mixotrophic Mode of Nutrition.</title>
        <authorList>
            <person name="Burns J.A."/>
            <person name="Paasch A."/>
            <person name="Narechania A."/>
            <person name="Kim E."/>
        </authorList>
    </citation>
    <scope>NUCLEOTIDE SEQUENCE [LARGE SCALE GENOMIC DNA]</scope>
    <source>
        <strain evidence="2 3">PLY_AMNH</strain>
    </source>
</reference>
<name>A0AAE0ESQ2_9CHLO</name>
<accession>A0AAE0ESQ2</accession>
<dbReference type="EMBL" id="LGRX02033886">
    <property type="protein sequence ID" value="KAK3239528.1"/>
    <property type="molecule type" value="Genomic_DNA"/>
</dbReference>
<dbReference type="PANTHER" id="PTHR22946">
    <property type="entry name" value="DIENELACTONE HYDROLASE DOMAIN-CONTAINING PROTEIN-RELATED"/>
    <property type="match status" value="1"/>
</dbReference>
<dbReference type="Gene3D" id="3.40.50.1820">
    <property type="entry name" value="alpha/beta hydrolase"/>
    <property type="match status" value="1"/>
</dbReference>
<sequence>MWGELTISTRCSSSEYIRGRSRAARETWTWINRPGQKKIPPLHANSKTTFCMSSSNSLKTVNITYQDGDVELQAYVAFDSQAEGPLPGVLVGHTAIGMQEEFIYEQTRKIASLGYCAFALDMFGTGEVVLDPEKRGALLDYFKQDRSNVRRRVAAAFHALCALPEVDEQRIAGVGYCFGGRVMLDLARSGLPVRGVVSLHGVLDAPELPDHPAISAKVLAIHGHIDPFTTPEKVLEFEEEMERKNVDWQLHNYGGTMHAFTRPDKTLDEHRKAGFQYDRKADLRSWRATTQFLEEVFEC</sequence>
<gene>
    <name evidence="2" type="ORF">CYMTET_50553</name>
</gene>
<dbReference type="SUPFAM" id="SSF53474">
    <property type="entry name" value="alpha/beta-Hydrolases"/>
    <property type="match status" value="1"/>
</dbReference>
<comment type="caution">
    <text evidence="2">The sequence shown here is derived from an EMBL/GenBank/DDBJ whole genome shotgun (WGS) entry which is preliminary data.</text>
</comment>
<dbReference type="AlphaFoldDB" id="A0AAE0ESQ2"/>
<organism evidence="2 3">
    <name type="scientific">Cymbomonas tetramitiformis</name>
    <dbReference type="NCBI Taxonomy" id="36881"/>
    <lineage>
        <taxon>Eukaryota</taxon>
        <taxon>Viridiplantae</taxon>
        <taxon>Chlorophyta</taxon>
        <taxon>Pyramimonadophyceae</taxon>
        <taxon>Pyramimonadales</taxon>
        <taxon>Pyramimonadaceae</taxon>
        <taxon>Cymbomonas</taxon>
    </lineage>
</organism>
<keyword evidence="3" id="KW-1185">Reference proteome</keyword>